<keyword evidence="3 5" id="KW-0067">ATP-binding</keyword>
<evidence type="ECO:0000313" key="6">
    <source>
        <dbReference type="EMBL" id="QTD48189.1"/>
    </source>
</evidence>
<dbReference type="AlphaFoldDB" id="A0A8A4TDL8"/>
<dbReference type="SUPFAM" id="SSF100920">
    <property type="entry name" value="Heat shock protein 70kD (HSP70), peptide-binding domain"/>
    <property type="match status" value="1"/>
</dbReference>
<dbReference type="SUPFAM" id="SSF53067">
    <property type="entry name" value="Actin-like ATPase domain"/>
    <property type="match status" value="2"/>
</dbReference>
<proteinExistence type="inferred from homology"/>
<evidence type="ECO:0000313" key="7">
    <source>
        <dbReference type="Proteomes" id="UP000663929"/>
    </source>
</evidence>
<dbReference type="KEGG" id="scor:J3U87_21600"/>
<dbReference type="Pfam" id="PF00012">
    <property type="entry name" value="HSP70"/>
    <property type="match status" value="2"/>
</dbReference>
<name>A0A8A4TDL8_SULCO</name>
<dbReference type="GO" id="GO:0005524">
    <property type="term" value="F:ATP binding"/>
    <property type="evidence" value="ECO:0007669"/>
    <property type="project" value="UniProtKB-KW"/>
</dbReference>
<dbReference type="PROSITE" id="PS01036">
    <property type="entry name" value="HSP70_3"/>
    <property type="match status" value="1"/>
</dbReference>
<evidence type="ECO:0000256" key="3">
    <source>
        <dbReference type="ARBA" id="ARBA00022840"/>
    </source>
</evidence>
<protein>
    <submittedName>
        <fullName evidence="6">Hsp70 family protein</fullName>
    </submittedName>
</protein>
<dbReference type="Proteomes" id="UP000663929">
    <property type="component" value="Chromosome"/>
</dbReference>
<dbReference type="FunFam" id="3.30.420.40:FF:000071">
    <property type="entry name" value="Molecular chaperone DnaK"/>
    <property type="match status" value="1"/>
</dbReference>
<organism evidence="6 7">
    <name type="scientific">Sulfidibacter corallicola</name>
    <dbReference type="NCBI Taxonomy" id="2818388"/>
    <lineage>
        <taxon>Bacteria</taxon>
        <taxon>Pseudomonadati</taxon>
        <taxon>Acidobacteriota</taxon>
        <taxon>Holophagae</taxon>
        <taxon>Acanthopleuribacterales</taxon>
        <taxon>Acanthopleuribacteraceae</taxon>
        <taxon>Sulfidibacter</taxon>
    </lineage>
</organism>
<dbReference type="PRINTS" id="PR00301">
    <property type="entry name" value="HEATSHOCK70"/>
</dbReference>
<keyword evidence="4" id="KW-0143">Chaperone</keyword>
<dbReference type="Gene3D" id="3.90.640.10">
    <property type="entry name" value="Actin, Chain A, domain 4"/>
    <property type="match status" value="1"/>
</dbReference>
<evidence type="ECO:0000256" key="4">
    <source>
        <dbReference type="ARBA" id="ARBA00023186"/>
    </source>
</evidence>
<dbReference type="InterPro" id="IPR029047">
    <property type="entry name" value="HSP70_peptide-bd_sf"/>
</dbReference>
<dbReference type="Gene3D" id="2.60.34.10">
    <property type="entry name" value="Substrate Binding Domain Of DNAk, Chain A, domain 1"/>
    <property type="match status" value="1"/>
</dbReference>
<dbReference type="EMBL" id="CP071793">
    <property type="protein sequence ID" value="QTD48189.1"/>
    <property type="molecule type" value="Genomic_DNA"/>
</dbReference>
<comment type="similarity">
    <text evidence="1 5">Belongs to the heat shock protein 70 family.</text>
</comment>
<dbReference type="PROSITE" id="PS00329">
    <property type="entry name" value="HSP70_2"/>
    <property type="match status" value="1"/>
</dbReference>
<dbReference type="InterPro" id="IPR043129">
    <property type="entry name" value="ATPase_NBD"/>
</dbReference>
<dbReference type="Gene3D" id="3.30.420.40">
    <property type="match status" value="2"/>
</dbReference>
<evidence type="ECO:0000256" key="2">
    <source>
        <dbReference type="ARBA" id="ARBA00022741"/>
    </source>
</evidence>
<dbReference type="PANTHER" id="PTHR19375">
    <property type="entry name" value="HEAT SHOCK PROTEIN 70KDA"/>
    <property type="match status" value="1"/>
</dbReference>
<dbReference type="RefSeq" id="WP_237377847.1">
    <property type="nucleotide sequence ID" value="NZ_CP071793.1"/>
</dbReference>
<dbReference type="GO" id="GO:0140662">
    <property type="term" value="F:ATP-dependent protein folding chaperone"/>
    <property type="evidence" value="ECO:0007669"/>
    <property type="project" value="InterPro"/>
</dbReference>
<accession>A0A8A4TDL8</accession>
<sequence>MSRVIGIDLGTTHTLCAVFGEHGPQLVPNRVGCFLTPSVVGRTGEGRVLTGMVARDMNLIHPCHCAARFKRHMGTDAKLMLAGERFSAIELSSLLLKTMKRDAEAHLGTSVDQAVITVPAYFNDHQRKATKLAGELAGFQVRRIINEPTAAALTYGFHERDNDRRVLVFDLGGGTLDVTLMEIFEGTLEIIATSGQAMLGGEDFTEAVVSWCLRQQGRDPASLRGSSPQSYARLWRECEAAKIQLSRERQVDVRIPDREGRFSPNCAQVTLDRGVLADVLSPFKARIMDSLHRALRDGKTRPEDIDSVILVGGATRMPLIAEMLEDYFQKPPLCRYNPDEVVAMGAAVQAALLEDHKEVEDLVLTDVCPFTLGIAVAKQLGREYRDGYFLPIIHRNTTLPVSKEEVVFTLYANQKSVDVKIFQGESRKIKDNHPLGELKVSGIPPAPGGHPIYVRFTYDLNGILEVEAVVSETGTRFQTVLTHHVKGLDEREIEAAVARMQEIKFYPRDQEEYQHLLFFAEQVLAEVAGEERRTLETVLDEFESAMWDSPHYEEGETWFRDAHQALLSYLEDLGYAFRKPPEESDFGRQSP</sequence>
<keyword evidence="7" id="KW-1185">Reference proteome</keyword>
<gene>
    <name evidence="6" type="ORF">J3U87_21600</name>
</gene>
<dbReference type="InterPro" id="IPR018181">
    <property type="entry name" value="Heat_shock_70_CS"/>
</dbReference>
<evidence type="ECO:0000256" key="1">
    <source>
        <dbReference type="ARBA" id="ARBA00007381"/>
    </source>
</evidence>
<keyword evidence="2 5" id="KW-0547">Nucleotide-binding</keyword>
<reference evidence="6" key="1">
    <citation type="submission" date="2021-03" db="EMBL/GenBank/DDBJ databases">
        <title>Acanthopleuribacteraceae sp. M133.</title>
        <authorList>
            <person name="Wang G."/>
        </authorList>
    </citation>
    <scope>NUCLEOTIDE SEQUENCE</scope>
    <source>
        <strain evidence="6">M133</strain>
    </source>
</reference>
<evidence type="ECO:0000256" key="5">
    <source>
        <dbReference type="RuleBase" id="RU003322"/>
    </source>
</evidence>
<dbReference type="InterPro" id="IPR013126">
    <property type="entry name" value="Hsp_70_fam"/>
</dbReference>